<evidence type="ECO:0000313" key="4">
    <source>
        <dbReference type="EMBL" id="RCK49518.1"/>
    </source>
</evidence>
<dbReference type="SUPFAM" id="SSF51735">
    <property type="entry name" value="NAD(P)-binding Rossmann-fold domains"/>
    <property type="match status" value="1"/>
</dbReference>
<accession>A0A367X760</accession>
<dbReference type="Gene3D" id="3.40.50.720">
    <property type="entry name" value="NAD(P)-binding Rossmann-like Domain"/>
    <property type="match status" value="1"/>
</dbReference>
<keyword evidence="2" id="KW-0560">Oxidoreductase</keyword>
<dbReference type="Pfam" id="PF00106">
    <property type="entry name" value="adh_short"/>
    <property type="match status" value="1"/>
</dbReference>
<sequence>MSTAMSAQMPKTVLITGAAKRIGRALTLDLAKDGYDVALHCHHSRKDAETLADEIRALGQRACVISADLGREEDTHRVVREAQASLGPVGVLINNASTFEYDDVHSATRESWDLHMEANLRAPFVLSQEFARRLPDDAQGAIINILDQRVWNLNPHFMTYTLSKAGLWTLTQTLALALAPKIRVNGIGPGPALPSRRQTQEVFDQQCAKTPLQVGTNPQEICDAVRFFLAAPAITGQMLALDGGQHLDWAPSGKDDKPIE</sequence>
<name>A0A367X760_9PROT</name>
<dbReference type="NCBIfam" id="NF006597">
    <property type="entry name" value="PRK09134.1"/>
    <property type="match status" value="1"/>
</dbReference>
<dbReference type="AlphaFoldDB" id="A0A367X760"/>
<dbReference type="GO" id="GO:0016491">
    <property type="term" value="F:oxidoreductase activity"/>
    <property type="evidence" value="ECO:0007669"/>
    <property type="project" value="UniProtKB-KW"/>
</dbReference>
<gene>
    <name evidence="4" type="ORF">TH30_04245</name>
</gene>
<reference evidence="4 5" key="1">
    <citation type="submission" date="2014-07" db="EMBL/GenBank/DDBJ databases">
        <title>Draft genome sequence of Thalassospira profundimaris PR54-5.</title>
        <authorList>
            <person name="Lai Q."/>
            <person name="Shao Z."/>
        </authorList>
    </citation>
    <scope>NUCLEOTIDE SEQUENCE [LARGE SCALE GENOMIC DNA]</scope>
    <source>
        <strain evidence="4 5">PR54-5</strain>
    </source>
</reference>
<dbReference type="PRINTS" id="PR00081">
    <property type="entry name" value="GDHRDH"/>
</dbReference>
<comment type="similarity">
    <text evidence="1 3">Belongs to the short-chain dehydrogenases/reductases (SDR) family.</text>
</comment>
<dbReference type="PRINTS" id="PR00080">
    <property type="entry name" value="SDRFAMILY"/>
</dbReference>
<dbReference type="EMBL" id="JPWI01000001">
    <property type="protein sequence ID" value="RCK49518.1"/>
    <property type="molecule type" value="Genomic_DNA"/>
</dbReference>
<dbReference type="PANTHER" id="PTHR43639:SF1">
    <property type="entry name" value="SHORT-CHAIN DEHYDROGENASE_REDUCTASE FAMILY PROTEIN"/>
    <property type="match status" value="1"/>
</dbReference>
<dbReference type="InterPro" id="IPR002347">
    <property type="entry name" value="SDR_fam"/>
</dbReference>
<evidence type="ECO:0000256" key="2">
    <source>
        <dbReference type="ARBA" id="ARBA00023002"/>
    </source>
</evidence>
<dbReference type="Proteomes" id="UP000252255">
    <property type="component" value="Unassembled WGS sequence"/>
</dbReference>
<evidence type="ECO:0000256" key="3">
    <source>
        <dbReference type="RuleBase" id="RU000363"/>
    </source>
</evidence>
<evidence type="ECO:0000313" key="5">
    <source>
        <dbReference type="Proteomes" id="UP000252255"/>
    </source>
</evidence>
<protein>
    <submittedName>
        <fullName evidence="4">Short-chain dehydrogenase</fullName>
    </submittedName>
</protein>
<dbReference type="PANTHER" id="PTHR43639">
    <property type="entry name" value="OXIDOREDUCTASE, SHORT-CHAIN DEHYDROGENASE/REDUCTASE FAMILY (AFU_ORTHOLOGUE AFUA_5G02870)"/>
    <property type="match status" value="1"/>
</dbReference>
<comment type="caution">
    <text evidence="4">The sequence shown here is derived from an EMBL/GenBank/DDBJ whole genome shotgun (WGS) entry which is preliminary data.</text>
</comment>
<evidence type="ECO:0000256" key="1">
    <source>
        <dbReference type="ARBA" id="ARBA00006484"/>
    </source>
</evidence>
<dbReference type="InterPro" id="IPR036291">
    <property type="entry name" value="NAD(P)-bd_dom_sf"/>
</dbReference>
<organism evidence="4 5">
    <name type="scientific">Thalassospira profundimaris</name>
    <dbReference type="NCBI Taxonomy" id="502049"/>
    <lineage>
        <taxon>Bacteria</taxon>
        <taxon>Pseudomonadati</taxon>
        <taxon>Pseudomonadota</taxon>
        <taxon>Alphaproteobacteria</taxon>
        <taxon>Rhodospirillales</taxon>
        <taxon>Thalassospiraceae</taxon>
        <taxon>Thalassospira</taxon>
    </lineage>
</organism>
<proteinExistence type="inferred from homology"/>